<dbReference type="InterPro" id="IPR001123">
    <property type="entry name" value="LeuE-type"/>
</dbReference>
<dbReference type="GO" id="GO:0015820">
    <property type="term" value="P:L-leucine transport"/>
    <property type="evidence" value="ECO:0007669"/>
    <property type="project" value="TreeGrafter"/>
</dbReference>
<comment type="subcellular location">
    <subcellularLocation>
        <location evidence="1">Cell membrane</location>
        <topology evidence="1">Multi-pass membrane protein</topology>
    </subcellularLocation>
</comment>
<feature type="transmembrane region" description="Helical" evidence="7">
    <location>
        <begin position="7"/>
        <end position="30"/>
    </location>
</feature>
<evidence type="ECO:0000313" key="8">
    <source>
        <dbReference type="EMBL" id="OOS26463.1"/>
    </source>
</evidence>
<reference evidence="8 9" key="1">
    <citation type="submission" date="2017-02" db="EMBL/GenBank/DDBJ databases">
        <title>Draft genome sequence of Moraxella porci CCUG 54912T type strain.</title>
        <authorList>
            <person name="Salva-Serra F."/>
            <person name="Engstrom-Jakobsson H."/>
            <person name="Thorell K."/>
            <person name="Jaen-Luchoro D."/>
            <person name="Gonzales-Siles L."/>
            <person name="Karlsson R."/>
            <person name="Yazdan S."/>
            <person name="Boulund F."/>
            <person name="Johnning A."/>
            <person name="Engstrand L."/>
            <person name="Kristiansson E."/>
            <person name="Moore E."/>
        </authorList>
    </citation>
    <scope>NUCLEOTIDE SEQUENCE [LARGE SCALE GENOMIC DNA]</scope>
    <source>
        <strain evidence="8 9">CCUG 54912</strain>
    </source>
</reference>
<evidence type="ECO:0000256" key="1">
    <source>
        <dbReference type="ARBA" id="ARBA00004651"/>
    </source>
</evidence>
<evidence type="ECO:0000313" key="9">
    <source>
        <dbReference type="Proteomes" id="UP000190683"/>
    </source>
</evidence>
<evidence type="ECO:0000256" key="2">
    <source>
        <dbReference type="ARBA" id="ARBA00007928"/>
    </source>
</evidence>
<feature type="transmembrane region" description="Helical" evidence="7">
    <location>
        <begin position="137"/>
        <end position="160"/>
    </location>
</feature>
<organism evidence="8 9">
    <name type="scientific">Moraxella porci DSM 25326</name>
    <dbReference type="NCBI Taxonomy" id="573983"/>
    <lineage>
        <taxon>Bacteria</taxon>
        <taxon>Pseudomonadati</taxon>
        <taxon>Pseudomonadota</taxon>
        <taxon>Gammaproteobacteria</taxon>
        <taxon>Moraxellales</taxon>
        <taxon>Moraxellaceae</taxon>
        <taxon>Moraxella</taxon>
    </lineage>
</organism>
<dbReference type="PANTHER" id="PTHR30086">
    <property type="entry name" value="ARGININE EXPORTER PROTEIN ARGO"/>
    <property type="match status" value="1"/>
</dbReference>
<dbReference type="Pfam" id="PF01810">
    <property type="entry name" value="LysE"/>
    <property type="match status" value="1"/>
</dbReference>
<dbReference type="AlphaFoldDB" id="A0A1T0CVT9"/>
<dbReference type="GO" id="GO:0015190">
    <property type="term" value="F:L-leucine transmembrane transporter activity"/>
    <property type="evidence" value="ECO:0007669"/>
    <property type="project" value="TreeGrafter"/>
</dbReference>
<feature type="transmembrane region" description="Helical" evidence="7">
    <location>
        <begin position="71"/>
        <end position="93"/>
    </location>
</feature>
<evidence type="ECO:0000256" key="4">
    <source>
        <dbReference type="ARBA" id="ARBA00022692"/>
    </source>
</evidence>
<evidence type="ECO:0000256" key="5">
    <source>
        <dbReference type="ARBA" id="ARBA00022989"/>
    </source>
</evidence>
<dbReference type="Proteomes" id="UP000190683">
    <property type="component" value="Unassembled WGS sequence"/>
</dbReference>
<dbReference type="PANTHER" id="PTHR30086:SF15">
    <property type="entry name" value="LEUCINE EFFLUX PROTEIN"/>
    <property type="match status" value="1"/>
</dbReference>
<comment type="similarity">
    <text evidence="2">Belongs to the Rht family.</text>
</comment>
<comment type="caution">
    <text evidence="8">The sequence shown here is derived from an EMBL/GenBank/DDBJ whole genome shotgun (WGS) entry which is preliminary data.</text>
</comment>
<evidence type="ECO:0000256" key="7">
    <source>
        <dbReference type="SAM" id="Phobius"/>
    </source>
</evidence>
<keyword evidence="5 7" id="KW-1133">Transmembrane helix</keyword>
<keyword evidence="3" id="KW-1003">Cell membrane</keyword>
<keyword evidence="4 7" id="KW-0812">Transmembrane</keyword>
<evidence type="ECO:0000256" key="6">
    <source>
        <dbReference type="ARBA" id="ARBA00023136"/>
    </source>
</evidence>
<keyword evidence="9" id="KW-1185">Reference proteome</keyword>
<gene>
    <name evidence="8" type="ORF">B0681_00820</name>
</gene>
<feature type="transmembrane region" description="Helical" evidence="7">
    <location>
        <begin position="42"/>
        <end position="65"/>
    </location>
</feature>
<feature type="transmembrane region" description="Helical" evidence="7">
    <location>
        <begin position="208"/>
        <end position="226"/>
    </location>
</feature>
<evidence type="ECO:0008006" key="10">
    <source>
        <dbReference type="Google" id="ProtNLM"/>
    </source>
</evidence>
<feature type="transmembrane region" description="Helical" evidence="7">
    <location>
        <begin position="166"/>
        <end position="188"/>
    </location>
</feature>
<name>A0A1T0CVT9_9GAMM</name>
<protein>
    <recommendedName>
        <fullName evidence="10">Lysine transporter LysE</fullName>
    </recommendedName>
</protein>
<dbReference type="RefSeq" id="WP_078316853.1">
    <property type="nucleotide sequence ID" value="NZ_MUYV01000001.1"/>
</dbReference>
<dbReference type="GO" id="GO:0005886">
    <property type="term" value="C:plasma membrane"/>
    <property type="evidence" value="ECO:0007669"/>
    <property type="project" value="UniProtKB-SubCell"/>
</dbReference>
<evidence type="ECO:0000256" key="3">
    <source>
        <dbReference type="ARBA" id="ARBA00022475"/>
    </source>
</evidence>
<dbReference type="STRING" id="573983.B0681_00820"/>
<accession>A0A1T0CVT9</accession>
<dbReference type="EMBL" id="MUYV01000001">
    <property type="protein sequence ID" value="OOS26463.1"/>
    <property type="molecule type" value="Genomic_DNA"/>
</dbReference>
<proteinExistence type="inferred from homology"/>
<keyword evidence="6 7" id="KW-0472">Membrane</keyword>
<sequence length="227" mass="24154">MFGITDLMAYVLTVLVLIALPGPNSMFCFGTALAHGFAKARFAIMGTFLGNGTLIVASALGAGALLSRYPFLFGAIKMAGAVYLTYLGARLLMNLLKRRKPKSQHTNINPTPNPAADAAKAIQAHASARPITLFKKALLIALLNPKGLVFFPAVMIQFVATETTSPMISLLALGMIFQCCSLMFLLILTKCSGLIGQKLNQFAWLNRLGQAGAGLIFLGFAARLAMA</sequence>